<gene>
    <name evidence="1" type="ORF">Tco_1057134</name>
</gene>
<proteinExistence type="predicted"/>
<name>A0ABQ5H6C5_9ASTR</name>
<dbReference type="Proteomes" id="UP001151760">
    <property type="component" value="Unassembled WGS sequence"/>
</dbReference>
<sequence length="183" mass="20204">MLHQCLTARDLMDRSLQLYNHLKEQFGQWSVHDDDDDDDDDDELINKKVFSIDPDVLDCPICLHPFVTTAILHALRAAPSSRQNAPFAAPQLVSTTTTVVEVLRNLSNQSLGYPANMPSMGAKTQCLTVTRLGMNKRAPTPLAIALTRHALLPLLRNISTFTFTSNTHLPPLVLPATPPSLLV</sequence>
<evidence type="ECO:0000313" key="1">
    <source>
        <dbReference type="EMBL" id="GJT82792.1"/>
    </source>
</evidence>
<reference evidence="1" key="1">
    <citation type="journal article" date="2022" name="Int. J. Mol. Sci.">
        <title>Draft Genome of Tanacetum Coccineum: Genomic Comparison of Closely Related Tanacetum-Family Plants.</title>
        <authorList>
            <person name="Yamashiro T."/>
            <person name="Shiraishi A."/>
            <person name="Nakayama K."/>
            <person name="Satake H."/>
        </authorList>
    </citation>
    <scope>NUCLEOTIDE SEQUENCE</scope>
</reference>
<evidence type="ECO:0008006" key="3">
    <source>
        <dbReference type="Google" id="ProtNLM"/>
    </source>
</evidence>
<comment type="caution">
    <text evidence="1">The sequence shown here is derived from an EMBL/GenBank/DDBJ whole genome shotgun (WGS) entry which is preliminary data.</text>
</comment>
<accession>A0ABQ5H6C5</accession>
<dbReference type="EMBL" id="BQNB010019200">
    <property type="protein sequence ID" value="GJT82792.1"/>
    <property type="molecule type" value="Genomic_DNA"/>
</dbReference>
<protein>
    <recommendedName>
        <fullName evidence="3">E3 ubiquitin-protein ligase</fullName>
    </recommendedName>
</protein>
<evidence type="ECO:0000313" key="2">
    <source>
        <dbReference type="Proteomes" id="UP001151760"/>
    </source>
</evidence>
<keyword evidence="2" id="KW-1185">Reference proteome</keyword>
<organism evidence="1 2">
    <name type="scientific">Tanacetum coccineum</name>
    <dbReference type="NCBI Taxonomy" id="301880"/>
    <lineage>
        <taxon>Eukaryota</taxon>
        <taxon>Viridiplantae</taxon>
        <taxon>Streptophyta</taxon>
        <taxon>Embryophyta</taxon>
        <taxon>Tracheophyta</taxon>
        <taxon>Spermatophyta</taxon>
        <taxon>Magnoliopsida</taxon>
        <taxon>eudicotyledons</taxon>
        <taxon>Gunneridae</taxon>
        <taxon>Pentapetalae</taxon>
        <taxon>asterids</taxon>
        <taxon>campanulids</taxon>
        <taxon>Asterales</taxon>
        <taxon>Asteraceae</taxon>
        <taxon>Asteroideae</taxon>
        <taxon>Anthemideae</taxon>
        <taxon>Anthemidinae</taxon>
        <taxon>Tanacetum</taxon>
    </lineage>
</organism>
<reference evidence="1" key="2">
    <citation type="submission" date="2022-01" db="EMBL/GenBank/DDBJ databases">
        <authorList>
            <person name="Yamashiro T."/>
            <person name="Shiraishi A."/>
            <person name="Satake H."/>
            <person name="Nakayama K."/>
        </authorList>
    </citation>
    <scope>NUCLEOTIDE SEQUENCE</scope>
</reference>